<name>A0ABM9BVY7_9BACL</name>
<feature type="domain" description="HAMP" evidence="7">
    <location>
        <begin position="310"/>
        <end position="362"/>
    </location>
</feature>
<dbReference type="PANTHER" id="PTHR34220:SF7">
    <property type="entry name" value="SENSOR HISTIDINE KINASE YPDA"/>
    <property type="match status" value="1"/>
</dbReference>
<dbReference type="SMART" id="SM00304">
    <property type="entry name" value="HAMP"/>
    <property type="match status" value="1"/>
</dbReference>
<evidence type="ECO:0000256" key="3">
    <source>
        <dbReference type="ARBA" id="ARBA00022553"/>
    </source>
</evidence>
<dbReference type="InterPro" id="IPR010559">
    <property type="entry name" value="Sig_transdc_His_kin_internal"/>
</dbReference>
<keyword evidence="3" id="KW-0597">Phosphoprotein</keyword>
<keyword evidence="4" id="KW-0808">Transferase</keyword>
<dbReference type="Gene3D" id="6.10.340.10">
    <property type="match status" value="1"/>
</dbReference>
<keyword evidence="2" id="KW-1003">Cell membrane</keyword>
<organism evidence="8 9">
    <name type="scientific">Paenibacillus auburnensis</name>
    <dbReference type="NCBI Taxonomy" id="2905649"/>
    <lineage>
        <taxon>Bacteria</taxon>
        <taxon>Bacillati</taxon>
        <taxon>Bacillota</taxon>
        <taxon>Bacilli</taxon>
        <taxon>Bacillales</taxon>
        <taxon>Paenibacillaceae</taxon>
        <taxon>Paenibacillus</taxon>
    </lineage>
</organism>
<dbReference type="SUPFAM" id="SSF158472">
    <property type="entry name" value="HAMP domain-like"/>
    <property type="match status" value="1"/>
</dbReference>
<evidence type="ECO:0000313" key="9">
    <source>
        <dbReference type="Proteomes" id="UP000838324"/>
    </source>
</evidence>
<evidence type="ECO:0000313" key="8">
    <source>
        <dbReference type="EMBL" id="CAH1194491.1"/>
    </source>
</evidence>
<dbReference type="CDD" id="cd06225">
    <property type="entry name" value="HAMP"/>
    <property type="match status" value="1"/>
</dbReference>
<keyword evidence="5 6" id="KW-0472">Membrane</keyword>
<comment type="subcellular location">
    <subcellularLocation>
        <location evidence="1">Cell membrane</location>
        <topology evidence="1">Multi-pass membrane protein</topology>
    </subcellularLocation>
</comment>
<dbReference type="Gene3D" id="3.30.565.10">
    <property type="entry name" value="Histidine kinase-like ATPase, C-terminal domain"/>
    <property type="match status" value="1"/>
</dbReference>
<evidence type="ECO:0000256" key="1">
    <source>
        <dbReference type="ARBA" id="ARBA00004651"/>
    </source>
</evidence>
<dbReference type="Proteomes" id="UP000838324">
    <property type="component" value="Unassembled WGS sequence"/>
</dbReference>
<evidence type="ECO:0000256" key="2">
    <source>
        <dbReference type="ARBA" id="ARBA00022475"/>
    </source>
</evidence>
<accession>A0ABM9BVY7</accession>
<evidence type="ECO:0000256" key="5">
    <source>
        <dbReference type="ARBA" id="ARBA00023136"/>
    </source>
</evidence>
<reference evidence="8" key="1">
    <citation type="submission" date="2022-01" db="EMBL/GenBank/DDBJ databases">
        <authorList>
            <person name="Criscuolo A."/>
        </authorList>
    </citation>
    <scope>NUCLEOTIDE SEQUENCE</scope>
    <source>
        <strain evidence="8">CIP111892</strain>
    </source>
</reference>
<gene>
    <name evidence="8" type="ORF">PAECIP111892_01680</name>
</gene>
<dbReference type="InterPro" id="IPR036890">
    <property type="entry name" value="HATPase_C_sf"/>
</dbReference>
<protein>
    <recommendedName>
        <fullName evidence="7">HAMP domain-containing protein</fullName>
    </recommendedName>
</protein>
<evidence type="ECO:0000256" key="6">
    <source>
        <dbReference type="SAM" id="Phobius"/>
    </source>
</evidence>
<dbReference type="InterPro" id="IPR050640">
    <property type="entry name" value="Bact_2-comp_sensor_kinase"/>
</dbReference>
<feature type="transmembrane region" description="Helical" evidence="6">
    <location>
        <begin position="289"/>
        <end position="309"/>
    </location>
</feature>
<dbReference type="EMBL" id="CAKMMG010000001">
    <property type="protein sequence ID" value="CAH1194491.1"/>
    <property type="molecule type" value="Genomic_DNA"/>
</dbReference>
<feature type="transmembrane region" description="Helical" evidence="6">
    <location>
        <begin position="7"/>
        <end position="28"/>
    </location>
</feature>
<dbReference type="InterPro" id="IPR003660">
    <property type="entry name" value="HAMP_dom"/>
</dbReference>
<proteinExistence type="predicted"/>
<dbReference type="PROSITE" id="PS50885">
    <property type="entry name" value="HAMP"/>
    <property type="match status" value="1"/>
</dbReference>
<dbReference type="SUPFAM" id="SSF55874">
    <property type="entry name" value="ATPase domain of HSP90 chaperone/DNA topoisomerase II/histidine kinase"/>
    <property type="match status" value="1"/>
</dbReference>
<dbReference type="PANTHER" id="PTHR34220">
    <property type="entry name" value="SENSOR HISTIDINE KINASE YPDA"/>
    <property type="match status" value="1"/>
</dbReference>
<sequence>MMYRYNLFSKIVSIMVIMLIPITILYFYSNKTTTDVLRSELNTSNNNQLSFFQNQVETNMELLSSWPILLIHDPDILSLKDTVLSTEYLNLDAINLVKRIQTKLSIQESSSNWKSKLYLYSPAIHRVVTESDAKSYEDEELKRDVKSGWHVEKIADQNEDRFLFSWYSFTPYSSEFLPQRAATIMKVEFDSQNIEDMLDKFKSDGRRDPFYYKQGTGLIFNRSADKPLADKLVERLEQEQLNGSENRTLVMDGQSYSVNIVYSDKMGWYLIDYMPLSDILQPIHKSNRLFYFSMGALLLMSCLVAYILYVQVQVPVRQLVGGFQRLKQGDYSVRIGIKGRNEFSFLSGRFNNMVEQTQELIENVLMEKIHVREARLKQLQSQINPHFFYNCFSFITSMAKLGNREAVVGMSHNLSRYYRYTTRQERDLVSLTEEIEFVTHYLEIQNMRMSRLQYSISIPPQMRRLEIPPLVLQPLVENAVLHGIEPLASAGVLQITGSCSGRTMTLTVEDDGQGMLPEAMEELEAKLSSAMDEEMGCGVWNVHQRMRLRYGEAAGLHFTLSPLGGLQATLQWQLPESNTDTEKISGREQHD</sequence>
<dbReference type="Pfam" id="PF00672">
    <property type="entry name" value="HAMP"/>
    <property type="match status" value="1"/>
</dbReference>
<keyword evidence="6" id="KW-0812">Transmembrane</keyword>
<keyword evidence="6" id="KW-1133">Transmembrane helix</keyword>
<evidence type="ECO:0000256" key="4">
    <source>
        <dbReference type="ARBA" id="ARBA00022679"/>
    </source>
</evidence>
<evidence type="ECO:0000259" key="7">
    <source>
        <dbReference type="PROSITE" id="PS50885"/>
    </source>
</evidence>
<comment type="caution">
    <text evidence="8">The sequence shown here is derived from an EMBL/GenBank/DDBJ whole genome shotgun (WGS) entry which is preliminary data.</text>
</comment>
<keyword evidence="9" id="KW-1185">Reference proteome</keyword>
<dbReference type="Pfam" id="PF06580">
    <property type="entry name" value="His_kinase"/>
    <property type="match status" value="1"/>
</dbReference>